<dbReference type="Pfam" id="PF20782">
    <property type="entry name" value="TssR_VWA"/>
    <property type="match status" value="1"/>
</dbReference>
<sequence length="798" mass="89651">MSIAKYFLPYTLCLGLLWGALGTDAVKAQSATSFGGSVVGLPVPYLEPNPATSTKLSLGKSNLPWIVFSDRNDNYTTTSPGGTLMMEKLTFMQPFYVSEEKDGYLKLLRFSENMVRGLKLKDKKHAESVGWIAKDKLLLWQRSFVDVATRFPNKALTIINDVEPLVAGQYYFDKKDSIYVFDGPDLKNGKAKVALHNYVYVFKKSDDGKQLLIGSADQFVPREAGKYVKGWVSSSVVQNWGHRLYFAPYTFQSPEADVVMEKINKDRIDGLEPYKIDPLIDTANITLLGVPVQTVDESGIVTNYAIDVFNKTNNKLLTINGAELTYPGLINLIKNRSKINIIFVIDGGNAMRNHFASLTNTIQGFENSVETIFNKQNIKYGSVVFRNPSSCGGRTAKMELTEDFRKLTGFLREQSKITSNCDRGNSEQPLFEGIGEATNLVKDVAKQTNLFVIVGSTGNLGGANPSQISSIARRVADVEGRMVMLQAYNSTQTTFNDFIVQSRKLVSSEAYYAAERRKFQLVKGEAFGNQSYDFNLTDSISYYLDFPKNSLIQGGVVFPTRGSSLNNKSFNVAFYRFMDETREDIRSHIHSLDSAFRLTGIENANINPSVAKSLGGKFNQDVGESMPHNAFKFASMLKFSPDLQYQLTKGLDFDLVLNTGEFNEFNSTLSVMTGDNLVKDDNSFRKKLYQNYIEAYKKKWPMYSAGAVDKWTIGKYFSVMLGLPIIHNTFTDMKVEALKNKKEMTLETFEAYIVYLQQVMAMTRSYAQNQGKFFSNGEQYYRVRGSFFNINAPQTTSK</sequence>
<dbReference type="InterPro" id="IPR040530">
    <property type="entry name" value="T6SS_TssR-like_N"/>
</dbReference>
<feature type="domain" description="Type VI secretion system TssR-like second" evidence="2">
    <location>
        <begin position="153"/>
        <end position="239"/>
    </location>
</feature>
<evidence type="ECO:0000259" key="1">
    <source>
        <dbReference type="Pfam" id="PF17643"/>
    </source>
</evidence>
<evidence type="ECO:0000259" key="3">
    <source>
        <dbReference type="Pfam" id="PF20781"/>
    </source>
</evidence>
<organism evidence="5 6">
    <name type="scientific">Sphingobacterium detergens</name>
    <dbReference type="NCBI Taxonomy" id="1145106"/>
    <lineage>
        <taxon>Bacteria</taxon>
        <taxon>Pseudomonadati</taxon>
        <taxon>Bacteroidota</taxon>
        <taxon>Sphingobacteriia</taxon>
        <taxon>Sphingobacteriales</taxon>
        <taxon>Sphingobacteriaceae</taxon>
        <taxon>Sphingobacterium</taxon>
    </lineage>
</organism>
<dbReference type="EMBL" id="RAPY01000001">
    <property type="protein sequence ID" value="RKE55471.1"/>
    <property type="molecule type" value="Genomic_DNA"/>
</dbReference>
<dbReference type="OrthoDB" id="908406at2"/>
<feature type="domain" description="Type VI secretion system TssR-like C-terminal" evidence="3">
    <location>
        <begin position="652"/>
        <end position="784"/>
    </location>
</feature>
<keyword evidence="6" id="KW-1185">Reference proteome</keyword>
<evidence type="ECO:0000313" key="6">
    <source>
        <dbReference type="Proteomes" id="UP000286246"/>
    </source>
</evidence>
<dbReference type="InterPro" id="IPR049359">
    <property type="entry name" value="T6SS_TssR-like_dom_2"/>
</dbReference>
<dbReference type="Pfam" id="PF17643">
    <property type="entry name" value="TssR"/>
    <property type="match status" value="1"/>
</dbReference>
<proteinExistence type="predicted"/>
<feature type="domain" description="Type VI secretion system TssR-like N-terminal barrel" evidence="1">
    <location>
        <begin position="60"/>
        <end position="139"/>
    </location>
</feature>
<dbReference type="RefSeq" id="WP_120257251.1">
    <property type="nucleotide sequence ID" value="NZ_RAPY01000001.1"/>
</dbReference>
<dbReference type="AlphaFoldDB" id="A0A420BFI0"/>
<comment type="caution">
    <text evidence="5">The sequence shown here is derived from an EMBL/GenBank/DDBJ whole genome shotgun (WGS) entry which is preliminary data.</text>
</comment>
<dbReference type="InterPro" id="IPR049360">
    <property type="entry name" value="T6SS_TssR-like_VWA"/>
</dbReference>
<accession>A0A420BFI0</accession>
<name>A0A420BFI0_SPHD1</name>
<dbReference type="Pfam" id="PF20780">
    <property type="entry name" value="TssR_M"/>
    <property type="match status" value="1"/>
</dbReference>
<feature type="domain" description="Type VI secretion system TssR-like VWA" evidence="4">
    <location>
        <begin position="298"/>
        <end position="597"/>
    </location>
</feature>
<evidence type="ECO:0000259" key="4">
    <source>
        <dbReference type="Pfam" id="PF20782"/>
    </source>
</evidence>
<dbReference type="Proteomes" id="UP000286246">
    <property type="component" value="Unassembled WGS sequence"/>
</dbReference>
<dbReference type="Pfam" id="PF20781">
    <property type="entry name" value="TssR_C"/>
    <property type="match status" value="1"/>
</dbReference>
<dbReference type="InterPro" id="IPR049358">
    <property type="entry name" value="T6SS_TssR-like_C"/>
</dbReference>
<evidence type="ECO:0000313" key="5">
    <source>
        <dbReference type="EMBL" id="RKE55471.1"/>
    </source>
</evidence>
<reference evidence="5 6" key="1">
    <citation type="submission" date="2018-09" db="EMBL/GenBank/DDBJ databases">
        <title>Genomic Encyclopedia of Type Strains, Phase III (KMG-III): the genomes of soil and plant-associated and newly described type strains.</title>
        <authorList>
            <person name="Whitman W."/>
        </authorList>
    </citation>
    <scope>NUCLEOTIDE SEQUENCE [LARGE SCALE GENOMIC DNA]</scope>
    <source>
        <strain evidence="5 6">CECT 7938</strain>
    </source>
</reference>
<evidence type="ECO:0000259" key="2">
    <source>
        <dbReference type="Pfam" id="PF20780"/>
    </source>
</evidence>
<protein>
    <submittedName>
        <fullName evidence="5">Uncharacterized protein</fullName>
    </submittedName>
</protein>
<gene>
    <name evidence="5" type="ORF">DFQ12_0303</name>
</gene>